<feature type="region of interest" description="Disordered" evidence="1">
    <location>
        <begin position="24"/>
        <end position="45"/>
    </location>
</feature>
<protein>
    <submittedName>
        <fullName evidence="2">Uncharacterized protein</fullName>
    </submittedName>
</protein>
<evidence type="ECO:0000313" key="3">
    <source>
        <dbReference type="Proteomes" id="UP000011713"/>
    </source>
</evidence>
<evidence type="ECO:0000256" key="1">
    <source>
        <dbReference type="SAM" id="MobiDB-lite"/>
    </source>
</evidence>
<sequence length="111" mass="11935">MMTELPCSRRIILPYIFPSIPQSAVSHSRQAAPSPPSQGHPPSAEIVHCSASNCAGGGSRAGLLRMSSDMQKEGSGSTHHDTRRCCGKSSKRLAWSDFKGTNAMLLYSSMR</sequence>
<reference evidence="2" key="2">
    <citation type="submission" date="2015-06" db="UniProtKB">
        <authorList>
            <consortium name="EnsemblProtists"/>
        </authorList>
    </citation>
    <scope>IDENTIFICATION</scope>
    <source>
        <strain evidence="2">Emoy2</strain>
    </source>
</reference>
<reference evidence="3" key="1">
    <citation type="journal article" date="2010" name="Science">
        <title>Signatures of adaptation to obligate biotrophy in the Hyaloperonospora arabidopsidis genome.</title>
        <authorList>
            <person name="Baxter L."/>
            <person name="Tripathy S."/>
            <person name="Ishaque N."/>
            <person name="Boot N."/>
            <person name="Cabral A."/>
            <person name="Kemen E."/>
            <person name="Thines M."/>
            <person name="Ah-Fong A."/>
            <person name="Anderson R."/>
            <person name="Badejoko W."/>
            <person name="Bittner-Eddy P."/>
            <person name="Boore J.L."/>
            <person name="Chibucos M.C."/>
            <person name="Coates M."/>
            <person name="Dehal P."/>
            <person name="Delehaunty K."/>
            <person name="Dong S."/>
            <person name="Downton P."/>
            <person name="Dumas B."/>
            <person name="Fabro G."/>
            <person name="Fronick C."/>
            <person name="Fuerstenberg S.I."/>
            <person name="Fulton L."/>
            <person name="Gaulin E."/>
            <person name="Govers F."/>
            <person name="Hughes L."/>
            <person name="Humphray S."/>
            <person name="Jiang R.H."/>
            <person name="Judelson H."/>
            <person name="Kamoun S."/>
            <person name="Kyung K."/>
            <person name="Meijer H."/>
            <person name="Minx P."/>
            <person name="Morris P."/>
            <person name="Nelson J."/>
            <person name="Phuntumart V."/>
            <person name="Qutob D."/>
            <person name="Rehmany A."/>
            <person name="Rougon-Cardoso A."/>
            <person name="Ryden P."/>
            <person name="Torto-Alalibo T."/>
            <person name="Studholme D."/>
            <person name="Wang Y."/>
            <person name="Win J."/>
            <person name="Wood J."/>
            <person name="Clifton S.W."/>
            <person name="Rogers J."/>
            <person name="Van den Ackerveken G."/>
            <person name="Jones J.D."/>
            <person name="McDowell J.M."/>
            <person name="Beynon J."/>
            <person name="Tyler B.M."/>
        </authorList>
    </citation>
    <scope>NUCLEOTIDE SEQUENCE [LARGE SCALE GENOMIC DNA]</scope>
    <source>
        <strain evidence="3">Emoy2</strain>
    </source>
</reference>
<accession>M4B826</accession>
<dbReference type="InParanoid" id="M4B826"/>
<dbReference type="HOGENOM" id="CLU_2163258_0_0_1"/>
<name>M4B826_HYAAE</name>
<feature type="region of interest" description="Disordered" evidence="1">
    <location>
        <begin position="69"/>
        <end position="88"/>
    </location>
</feature>
<keyword evidence="3" id="KW-1185">Reference proteome</keyword>
<dbReference type="EnsemblProtists" id="HpaT802428">
    <property type="protein sequence ID" value="HpaP802428"/>
    <property type="gene ID" value="HpaG802428"/>
</dbReference>
<dbReference type="Proteomes" id="UP000011713">
    <property type="component" value="Unassembled WGS sequence"/>
</dbReference>
<dbReference type="EMBL" id="JH597957">
    <property type="status" value="NOT_ANNOTATED_CDS"/>
    <property type="molecule type" value="Genomic_DNA"/>
</dbReference>
<organism evidence="2 3">
    <name type="scientific">Hyaloperonospora arabidopsidis (strain Emoy2)</name>
    <name type="common">Downy mildew agent</name>
    <name type="synonym">Peronospora arabidopsidis</name>
    <dbReference type="NCBI Taxonomy" id="559515"/>
    <lineage>
        <taxon>Eukaryota</taxon>
        <taxon>Sar</taxon>
        <taxon>Stramenopiles</taxon>
        <taxon>Oomycota</taxon>
        <taxon>Peronosporomycetes</taxon>
        <taxon>Peronosporales</taxon>
        <taxon>Peronosporaceae</taxon>
        <taxon>Hyaloperonospora</taxon>
    </lineage>
</organism>
<evidence type="ECO:0000313" key="2">
    <source>
        <dbReference type="EnsemblProtists" id="HpaP802428"/>
    </source>
</evidence>
<dbReference type="VEuPathDB" id="FungiDB:HpaG802428"/>
<dbReference type="AlphaFoldDB" id="M4B826"/>
<proteinExistence type="predicted"/>